<feature type="transmembrane region" description="Helical" evidence="1">
    <location>
        <begin position="47"/>
        <end position="68"/>
    </location>
</feature>
<feature type="transmembrane region" description="Helical" evidence="1">
    <location>
        <begin position="12"/>
        <end position="35"/>
    </location>
</feature>
<dbReference type="RefSeq" id="WP_180494005.1">
    <property type="nucleotide sequence ID" value="NZ_JACCKS010000025.1"/>
</dbReference>
<dbReference type="AlphaFoldDB" id="A0A853JT48"/>
<protein>
    <submittedName>
        <fullName evidence="2">Uncharacterized protein</fullName>
    </submittedName>
</protein>
<organism evidence="2 3">
    <name type="scientific">Eubacterium callanderi</name>
    <dbReference type="NCBI Taxonomy" id="53442"/>
    <lineage>
        <taxon>Bacteria</taxon>
        <taxon>Bacillati</taxon>
        <taxon>Bacillota</taxon>
        <taxon>Clostridia</taxon>
        <taxon>Eubacteriales</taxon>
        <taxon>Eubacteriaceae</taxon>
        <taxon>Eubacterium</taxon>
    </lineage>
</organism>
<keyword evidence="1" id="KW-0472">Membrane</keyword>
<reference evidence="2 3" key="1">
    <citation type="submission" date="2020-07" db="EMBL/GenBank/DDBJ databases">
        <title>Organ Donor 1.</title>
        <authorList>
            <person name="Marsh A.J."/>
            <person name="Azcarate-Peril M.A."/>
        </authorList>
    </citation>
    <scope>NUCLEOTIDE SEQUENCE [LARGE SCALE GENOMIC DNA]</scope>
    <source>
        <strain evidence="2 3">AMC0717</strain>
    </source>
</reference>
<evidence type="ECO:0000313" key="3">
    <source>
        <dbReference type="Proteomes" id="UP000586254"/>
    </source>
</evidence>
<keyword evidence="1" id="KW-0812">Transmembrane</keyword>
<keyword evidence="1" id="KW-1133">Transmembrane helix</keyword>
<sequence length="121" mass="14124">MEAWFQVLFQHLIEVTALVLMICMGTCLLIVRIHLQWKRTKRCYPPALAMQLITLFTGFIVLPVGLAIKNHLPLLLILILSCLVLMLLFSLHGVGVLVYQHYYHWVGREHARERAYDLKRE</sequence>
<feature type="transmembrane region" description="Helical" evidence="1">
    <location>
        <begin position="74"/>
        <end position="99"/>
    </location>
</feature>
<dbReference type="EMBL" id="JACCKS010000025">
    <property type="protein sequence ID" value="NZA39747.1"/>
    <property type="molecule type" value="Genomic_DNA"/>
</dbReference>
<evidence type="ECO:0000313" key="2">
    <source>
        <dbReference type="EMBL" id="NZA39747.1"/>
    </source>
</evidence>
<name>A0A853JT48_9FIRM</name>
<evidence type="ECO:0000256" key="1">
    <source>
        <dbReference type="SAM" id="Phobius"/>
    </source>
</evidence>
<dbReference type="Proteomes" id="UP000586254">
    <property type="component" value="Unassembled WGS sequence"/>
</dbReference>
<comment type="caution">
    <text evidence="2">The sequence shown here is derived from an EMBL/GenBank/DDBJ whole genome shotgun (WGS) entry which is preliminary data.</text>
</comment>
<gene>
    <name evidence="2" type="ORF">H0N91_16825</name>
</gene>
<proteinExistence type="predicted"/>
<accession>A0A853JT48</accession>